<evidence type="ECO:0000256" key="1">
    <source>
        <dbReference type="SAM" id="SignalP"/>
    </source>
</evidence>
<comment type="caution">
    <text evidence="4">The sequence shown here is derived from an EMBL/GenBank/DDBJ whole genome shotgun (WGS) entry which is preliminary data.</text>
</comment>
<evidence type="ECO:0000313" key="6">
    <source>
        <dbReference type="Proteomes" id="UP000773469"/>
    </source>
</evidence>
<dbReference type="Pfam" id="PF16036">
    <property type="entry name" value="Chalcone_3"/>
    <property type="match status" value="1"/>
</dbReference>
<keyword evidence="1" id="KW-0732">Signal</keyword>
<dbReference type="OrthoDB" id="270742at2"/>
<name>A0A1E5IRR9_SHECO</name>
<dbReference type="Gene3D" id="3.50.70.10">
    <property type="match status" value="1"/>
</dbReference>
<evidence type="ECO:0000259" key="2">
    <source>
        <dbReference type="Pfam" id="PF16036"/>
    </source>
</evidence>
<dbReference type="GO" id="GO:0016872">
    <property type="term" value="F:intramolecular lyase activity"/>
    <property type="evidence" value="ECO:0007669"/>
    <property type="project" value="InterPro"/>
</dbReference>
<dbReference type="InterPro" id="IPR016088">
    <property type="entry name" value="Chalcone_isomerase_3-sand"/>
</dbReference>
<feature type="domain" description="Chalcone isomerase" evidence="2">
    <location>
        <begin position="21"/>
        <end position="185"/>
    </location>
</feature>
<proteinExistence type="predicted"/>
<evidence type="ECO:0000313" key="5">
    <source>
        <dbReference type="Proteomes" id="UP000095230"/>
    </source>
</evidence>
<dbReference type="EMBL" id="MCBT01000043">
    <property type="protein sequence ID" value="OEG73255.1"/>
    <property type="molecule type" value="Genomic_DNA"/>
</dbReference>
<dbReference type="STRING" id="23.BEL05_13370"/>
<dbReference type="InterPro" id="IPR016087">
    <property type="entry name" value="Chalcone_isomerase"/>
</dbReference>
<evidence type="ECO:0000313" key="4">
    <source>
        <dbReference type="EMBL" id="OEG73255.1"/>
    </source>
</evidence>
<reference evidence="3 6" key="2">
    <citation type="submission" date="2021-05" db="EMBL/GenBank/DDBJ databases">
        <title>Molecular characterization for Shewanella algae harboring chromosomal blaOXA-55-like strains isolated from clinical and environment sample.</title>
        <authorList>
            <person name="Ohama Y."/>
            <person name="Aoki K."/>
            <person name="Harada S."/>
            <person name="Moriya K."/>
            <person name="Ishii Y."/>
            <person name="Tateda K."/>
        </authorList>
    </citation>
    <scope>NUCLEOTIDE SEQUENCE [LARGE SCALE GENOMIC DNA]</scope>
    <source>
        <strain evidence="3 6">MBTL60-118</strain>
    </source>
</reference>
<dbReference type="Proteomes" id="UP000095230">
    <property type="component" value="Unassembled WGS sequence"/>
</dbReference>
<dbReference type="Proteomes" id="UP000773469">
    <property type="component" value="Unassembled WGS sequence"/>
</dbReference>
<organism evidence="4 5">
    <name type="scientific">Shewanella colwelliana</name>
    <name type="common">Alteromonas colwelliana</name>
    <dbReference type="NCBI Taxonomy" id="23"/>
    <lineage>
        <taxon>Bacteria</taxon>
        <taxon>Pseudomonadati</taxon>
        <taxon>Pseudomonadota</taxon>
        <taxon>Gammaproteobacteria</taxon>
        <taxon>Alteromonadales</taxon>
        <taxon>Shewanellaceae</taxon>
        <taxon>Shewanella</taxon>
    </lineage>
</organism>
<evidence type="ECO:0000313" key="3">
    <source>
        <dbReference type="EMBL" id="GIU38762.1"/>
    </source>
</evidence>
<keyword evidence="4" id="KW-0413">Isomerase</keyword>
<dbReference type="AlphaFoldDB" id="A0A1E5IRR9"/>
<reference evidence="4 5" key="1">
    <citation type="submission" date="2016-07" db="EMBL/GenBank/DDBJ databases">
        <title>Whole-genome of two Shewanella species isolated from a digestive organ of sea cucumber Apostichopus japonicus Selenka 1867.</title>
        <authorList>
            <person name="Hong H.-H."/>
            <person name="Choi H."/>
            <person name="Cheon S."/>
            <person name="Oh J.-S."/>
            <person name="Lee H.-G."/>
            <person name="Park C."/>
        </authorList>
    </citation>
    <scope>NUCLEOTIDE SEQUENCE [LARGE SCALE GENOMIC DNA]</scope>
    <source>
        <strain evidence="4 5">CSB03KR</strain>
    </source>
</reference>
<protein>
    <submittedName>
        <fullName evidence="4">Chalcone isomerase</fullName>
    </submittedName>
</protein>
<dbReference type="EMBL" id="BPEU01000007">
    <property type="protein sequence ID" value="GIU38762.1"/>
    <property type="molecule type" value="Genomic_DNA"/>
</dbReference>
<feature type="chain" id="PRO_5009179014" evidence="1">
    <location>
        <begin position="22"/>
        <end position="187"/>
    </location>
</feature>
<dbReference type="RefSeq" id="WP_069671461.1">
    <property type="nucleotide sequence ID" value="NZ_BPEU01000007.1"/>
</dbReference>
<dbReference type="SUPFAM" id="SSF54626">
    <property type="entry name" value="Chalcone isomerase"/>
    <property type="match status" value="1"/>
</dbReference>
<gene>
    <name evidence="4" type="ORF">BEL05_13370</name>
    <name evidence="3" type="ORF">TUM3794_11820</name>
</gene>
<dbReference type="InterPro" id="IPR036298">
    <property type="entry name" value="Chalcone_isomerase_sf"/>
</dbReference>
<sequence length="187" mass="20025">MKKNILLLASALLLSTSTASAAEVGGVDLLDTLNSQDQVLQLNGAGVRSKFFMDLYVGSLYTVEQTEQASKVVNGDQVAAIRLNITSGMITSEKMTEAMHDGFNRATDGNTTPIADSIKSFIATFAEPIQEGDQFTLVSIPGKGIISYKNGKELSMTSGETFRKAVLAIWLGNNPTDKGLKKEMLKG</sequence>
<accession>A0A1E5IRR9</accession>
<keyword evidence="6" id="KW-1185">Reference proteome</keyword>
<feature type="signal peptide" evidence="1">
    <location>
        <begin position="1"/>
        <end position="21"/>
    </location>
</feature>